<dbReference type="OMA" id="MSHNTET"/>
<sequence>MSHNTETSVVSNKGESDDEVEWISPPVYNAGLQTSYDIQARTLFPEDFERIVRKHGAVEFVLDPHNPERVVGLAEPTGFINKCDELSFERFGQGIHALSDIMHTMSSKGLVRLATGQLQRAISVWDRLQTDPLYLYARIERRARNAPETFPSSAMGTGSSVPGPTPAELLSRQRFVGMTARYILQSALVDIGHWSCVLAYLHDVEGLDEREGRFGARERRGKIMAQVKRILDTLQSNLLVDFASALSMLPDVRPYAECVKNYGDYTGAAIGYNWSKYPNMLGILTELNTLRGAFLRFLAQVLGSHDDLENRERYLKDISNAVSKASQSELDALGPDVLNAWGEVEMITDIIMILGTDDEDWVNIRPDARLLEHIRNNARSADVFEAAMINKYTKNAEALKSEDNFKKFWEELRKSSLKNARKPLEKLVFFESPAPTWRHGPGLQAVNTPTGINIEPSTAPKLTKTQRKKARRYQQRLARMAEGAAVDGTSEGKNIAPTTADISTPAAAQVAGPSQAYVVPSAPLEAVPEPIAPRAPKIKTRGVADVSRIEARDVEPVQNITERKSNVPAVYALGKSYNTMERLLVRNEGSMDWHDFERMMVQLHFKVIPTSGSAIVFSPPESANTTPFFMHRPHGSAMEPWKVREVGKRLKKQYDITCKHSDSMISRCIGSFLCLICTVVGL</sequence>
<proteinExistence type="predicted"/>
<name>A0A2H3JFM5_WOLCO</name>
<dbReference type="AlphaFoldDB" id="A0A2H3JFM5"/>
<protein>
    <submittedName>
        <fullName evidence="2">Uncharacterized protein</fullName>
    </submittedName>
</protein>
<keyword evidence="3" id="KW-1185">Reference proteome</keyword>
<evidence type="ECO:0000256" key="1">
    <source>
        <dbReference type="SAM" id="MobiDB-lite"/>
    </source>
</evidence>
<accession>A0A2H3JFM5</accession>
<feature type="region of interest" description="Disordered" evidence="1">
    <location>
        <begin position="448"/>
        <end position="468"/>
    </location>
</feature>
<dbReference type="STRING" id="742152.A0A2H3JFM5"/>
<dbReference type="OrthoDB" id="2922289at2759"/>
<evidence type="ECO:0000313" key="3">
    <source>
        <dbReference type="Proteomes" id="UP000218811"/>
    </source>
</evidence>
<dbReference type="EMBL" id="KB468113">
    <property type="protein sequence ID" value="PCH40701.1"/>
    <property type="molecule type" value="Genomic_DNA"/>
</dbReference>
<dbReference type="Proteomes" id="UP000218811">
    <property type="component" value="Unassembled WGS sequence"/>
</dbReference>
<evidence type="ECO:0000313" key="2">
    <source>
        <dbReference type="EMBL" id="PCH40701.1"/>
    </source>
</evidence>
<reference evidence="2 3" key="1">
    <citation type="journal article" date="2012" name="Science">
        <title>The Paleozoic origin of enzymatic lignin decomposition reconstructed from 31 fungal genomes.</title>
        <authorList>
            <person name="Floudas D."/>
            <person name="Binder M."/>
            <person name="Riley R."/>
            <person name="Barry K."/>
            <person name="Blanchette R.A."/>
            <person name="Henrissat B."/>
            <person name="Martinez A.T."/>
            <person name="Otillar R."/>
            <person name="Spatafora J.W."/>
            <person name="Yadav J.S."/>
            <person name="Aerts A."/>
            <person name="Benoit I."/>
            <person name="Boyd A."/>
            <person name="Carlson A."/>
            <person name="Copeland A."/>
            <person name="Coutinho P.M."/>
            <person name="de Vries R.P."/>
            <person name="Ferreira P."/>
            <person name="Findley K."/>
            <person name="Foster B."/>
            <person name="Gaskell J."/>
            <person name="Glotzer D."/>
            <person name="Gorecki P."/>
            <person name="Heitman J."/>
            <person name="Hesse C."/>
            <person name="Hori C."/>
            <person name="Igarashi K."/>
            <person name="Jurgens J.A."/>
            <person name="Kallen N."/>
            <person name="Kersten P."/>
            <person name="Kohler A."/>
            <person name="Kuees U."/>
            <person name="Kumar T.K.A."/>
            <person name="Kuo A."/>
            <person name="LaButti K."/>
            <person name="Larrondo L.F."/>
            <person name="Lindquist E."/>
            <person name="Ling A."/>
            <person name="Lombard V."/>
            <person name="Lucas S."/>
            <person name="Lundell T."/>
            <person name="Martin R."/>
            <person name="McLaughlin D.J."/>
            <person name="Morgenstern I."/>
            <person name="Morin E."/>
            <person name="Murat C."/>
            <person name="Nagy L.G."/>
            <person name="Nolan M."/>
            <person name="Ohm R.A."/>
            <person name="Patyshakuliyeva A."/>
            <person name="Rokas A."/>
            <person name="Ruiz-Duenas F.J."/>
            <person name="Sabat G."/>
            <person name="Salamov A."/>
            <person name="Samejima M."/>
            <person name="Schmutz J."/>
            <person name="Slot J.C."/>
            <person name="St John F."/>
            <person name="Stenlid J."/>
            <person name="Sun H."/>
            <person name="Sun S."/>
            <person name="Syed K."/>
            <person name="Tsang A."/>
            <person name="Wiebenga A."/>
            <person name="Young D."/>
            <person name="Pisabarro A."/>
            <person name="Eastwood D.C."/>
            <person name="Martin F."/>
            <person name="Cullen D."/>
            <person name="Grigoriev I.V."/>
            <person name="Hibbett D.S."/>
        </authorList>
    </citation>
    <scope>NUCLEOTIDE SEQUENCE [LARGE SCALE GENOMIC DNA]</scope>
    <source>
        <strain evidence="2 3">MD-104</strain>
    </source>
</reference>
<organism evidence="2 3">
    <name type="scientific">Wolfiporia cocos (strain MD-104)</name>
    <name type="common">Brown rot fungus</name>
    <dbReference type="NCBI Taxonomy" id="742152"/>
    <lineage>
        <taxon>Eukaryota</taxon>
        <taxon>Fungi</taxon>
        <taxon>Dikarya</taxon>
        <taxon>Basidiomycota</taxon>
        <taxon>Agaricomycotina</taxon>
        <taxon>Agaricomycetes</taxon>
        <taxon>Polyporales</taxon>
        <taxon>Phaeolaceae</taxon>
        <taxon>Wolfiporia</taxon>
    </lineage>
</organism>
<gene>
    <name evidence="2" type="ORF">WOLCODRAFT_136950</name>
</gene>